<feature type="compositionally biased region" description="Low complexity" evidence="7">
    <location>
        <begin position="290"/>
        <end position="318"/>
    </location>
</feature>
<dbReference type="PANTHER" id="PTHR43811:SF19">
    <property type="entry name" value="39 KDA FK506-BINDING NUCLEAR PROTEIN"/>
    <property type="match status" value="1"/>
</dbReference>
<dbReference type="AlphaFoldDB" id="A0A8J2XQ67"/>
<dbReference type="Gene3D" id="3.10.50.40">
    <property type="match status" value="1"/>
</dbReference>
<reference evidence="9" key="1">
    <citation type="journal article" date="2014" name="Int. J. Syst. Evol. Microbiol.">
        <title>Complete genome sequence of Corynebacterium casei LMG S-19264T (=DSM 44701T), isolated from a smear-ripened cheese.</title>
        <authorList>
            <consortium name="US DOE Joint Genome Institute (JGI-PGF)"/>
            <person name="Walter F."/>
            <person name="Albersmeier A."/>
            <person name="Kalinowski J."/>
            <person name="Ruckert C."/>
        </authorList>
    </citation>
    <scope>NUCLEOTIDE SEQUENCE</scope>
    <source>
        <strain evidence="9">CGMCC 1.15448</strain>
    </source>
</reference>
<keyword evidence="4 5" id="KW-0413">Isomerase</keyword>
<evidence type="ECO:0000256" key="1">
    <source>
        <dbReference type="ARBA" id="ARBA00000971"/>
    </source>
</evidence>
<evidence type="ECO:0000256" key="5">
    <source>
        <dbReference type="PROSITE-ProRule" id="PRU00277"/>
    </source>
</evidence>
<proteinExistence type="inferred from homology"/>
<dbReference type="EMBL" id="BMJC01000001">
    <property type="protein sequence ID" value="GGA83479.1"/>
    <property type="molecule type" value="Genomic_DNA"/>
</dbReference>
<evidence type="ECO:0000256" key="7">
    <source>
        <dbReference type="SAM" id="MobiDB-lite"/>
    </source>
</evidence>
<evidence type="ECO:0000256" key="2">
    <source>
        <dbReference type="ARBA" id="ARBA00006577"/>
    </source>
</evidence>
<dbReference type="GO" id="GO:0003755">
    <property type="term" value="F:peptidyl-prolyl cis-trans isomerase activity"/>
    <property type="evidence" value="ECO:0007669"/>
    <property type="project" value="UniProtKB-UniRule"/>
</dbReference>
<evidence type="ECO:0000313" key="10">
    <source>
        <dbReference type="Proteomes" id="UP000607559"/>
    </source>
</evidence>
<dbReference type="PANTHER" id="PTHR43811">
    <property type="entry name" value="FKBP-TYPE PEPTIDYL-PROLYL CIS-TRANS ISOMERASE FKPA"/>
    <property type="match status" value="1"/>
</dbReference>
<feature type="domain" description="PPIase FKBP-type" evidence="8">
    <location>
        <begin position="196"/>
        <end position="286"/>
    </location>
</feature>
<evidence type="ECO:0000259" key="8">
    <source>
        <dbReference type="PROSITE" id="PS50059"/>
    </source>
</evidence>
<dbReference type="InterPro" id="IPR046357">
    <property type="entry name" value="PPIase_dom_sf"/>
</dbReference>
<dbReference type="SUPFAM" id="SSF54534">
    <property type="entry name" value="FKBP-like"/>
    <property type="match status" value="1"/>
</dbReference>
<keyword evidence="10" id="KW-1185">Reference proteome</keyword>
<keyword evidence="3 5" id="KW-0697">Rotamase</keyword>
<organism evidence="9 10">
    <name type="scientific">Puia dinghuensis</name>
    <dbReference type="NCBI Taxonomy" id="1792502"/>
    <lineage>
        <taxon>Bacteria</taxon>
        <taxon>Pseudomonadati</taxon>
        <taxon>Bacteroidota</taxon>
        <taxon>Chitinophagia</taxon>
        <taxon>Chitinophagales</taxon>
        <taxon>Chitinophagaceae</taxon>
        <taxon>Puia</taxon>
    </lineage>
</organism>
<comment type="similarity">
    <text evidence="2 6">Belongs to the FKBP-type PPIase family.</text>
</comment>
<dbReference type="PROSITE" id="PS50059">
    <property type="entry name" value="FKBP_PPIASE"/>
    <property type="match status" value="1"/>
</dbReference>
<evidence type="ECO:0000256" key="6">
    <source>
        <dbReference type="RuleBase" id="RU003915"/>
    </source>
</evidence>
<gene>
    <name evidence="9" type="ORF">GCM10011511_03210</name>
</gene>
<dbReference type="RefSeq" id="WP_188927853.1">
    <property type="nucleotide sequence ID" value="NZ_BMJC01000001.1"/>
</dbReference>
<dbReference type="EC" id="5.2.1.8" evidence="6"/>
<name>A0A8J2XQ67_9BACT</name>
<comment type="catalytic activity">
    <reaction evidence="1 5 6">
        <text>[protein]-peptidylproline (omega=180) = [protein]-peptidylproline (omega=0)</text>
        <dbReference type="Rhea" id="RHEA:16237"/>
        <dbReference type="Rhea" id="RHEA-COMP:10747"/>
        <dbReference type="Rhea" id="RHEA-COMP:10748"/>
        <dbReference type="ChEBI" id="CHEBI:83833"/>
        <dbReference type="ChEBI" id="CHEBI:83834"/>
        <dbReference type="EC" id="5.2.1.8"/>
    </reaction>
</comment>
<sequence>MKIILPKFWIVSLVLLGAVSCTNSEFKKTKSGLLYKIYSDGKGEVAKKGEFLKLQIVQKLRDSVLFTTVGTMPIYLPVDSPRPVYSPVEIFSYLRKGDSAVAVMAVDTLMRKSGGQLPPFLKKKDKITFTFKVLDLFASEDLTNKDKGAEADKQKDREIKAVEGYLSANHIQAQKTDKGTYYVIQTPGDGPQVDSGKQVSVRYTGKLMPSGKVFDGNMTGPGNKPYDLVIGQGGVIPGWDDGLRKFKKGGKGTLYIPAFLAYDQQMGPGRTTFENLMFDVEIVDVKDAPKQPAGMPGMPPQMDMPQQQPRQAQPQQHK</sequence>
<evidence type="ECO:0000256" key="4">
    <source>
        <dbReference type="ARBA" id="ARBA00023235"/>
    </source>
</evidence>
<comment type="caution">
    <text evidence="9">The sequence shown here is derived from an EMBL/GenBank/DDBJ whole genome shotgun (WGS) entry which is preliminary data.</text>
</comment>
<evidence type="ECO:0000256" key="3">
    <source>
        <dbReference type="ARBA" id="ARBA00023110"/>
    </source>
</evidence>
<dbReference type="InterPro" id="IPR001179">
    <property type="entry name" value="PPIase_FKBP_dom"/>
</dbReference>
<dbReference type="PROSITE" id="PS51257">
    <property type="entry name" value="PROKAR_LIPOPROTEIN"/>
    <property type="match status" value="1"/>
</dbReference>
<evidence type="ECO:0000313" key="9">
    <source>
        <dbReference type="EMBL" id="GGA83479.1"/>
    </source>
</evidence>
<protein>
    <recommendedName>
        <fullName evidence="6">Peptidyl-prolyl cis-trans isomerase</fullName>
        <ecNumber evidence="6">5.2.1.8</ecNumber>
    </recommendedName>
</protein>
<dbReference type="Proteomes" id="UP000607559">
    <property type="component" value="Unassembled WGS sequence"/>
</dbReference>
<feature type="region of interest" description="Disordered" evidence="7">
    <location>
        <begin position="288"/>
        <end position="318"/>
    </location>
</feature>
<dbReference type="Pfam" id="PF00254">
    <property type="entry name" value="FKBP_C"/>
    <property type="match status" value="1"/>
</dbReference>
<accession>A0A8J2XQ67</accession>
<reference evidence="9" key="2">
    <citation type="submission" date="2020-09" db="EMBL/GenBank/DDBJ databases">
        <authorList>
            <person name="Sun Q."/>
            <person name="Zhou Y."/>
        </authorList>
    </citation>
    <scope>NUCLEOTIDE SEQUENCE</scope>
    <source>
        <strain evidence="9">CGMCC 1.15448</strain>
    </source>
</reference>